<dbReference type="RefSeq" id="WP_344945925.1">
    <property type="nucleotide sequence ID" value="NZ_BAAAZR010000020.1"/>
</dbReference>
<gene>
    <name evidence="1" type="ORF">GCM10022226_53980</name>
</gene>
<protein>
    <submittedName>
        <fullName evidence="1">Uncharacterized protein</fullName>
    </submittedName>
</protein>
<dbReference type="Pfam" id="PF20062">
    <property type="entry name" value="DUF6461"/>
    <property type="match status" value="1"/>
</dbReference>
<dbReference type="InterPro" id="IPR045592">
    <property type="entry name" value="DUF6461"/>
</dbReference>
<proteinExistence type="predicted"/>
<reference evidence="2" key="1">
    <citation type="journal article" date="2019" name="Int. J. Syst. Evol. Microbiol.">
        <title>The Global Catalogue of Microorganisms (GCM) 10K type strain sequencing project: providing services to taxonomists for standard genome sequencing and annotation.</title>
        <authorList>
            <consortium name="The Broad Institute Genomics Platform"/>
            <consortium name="The Broad Institute Genome Sequencing Center for Infectious Disease"/>
            <person name="Wu L."/>
            <person name="Ma J."/>
        </authorList>
    </citation>
    <scope>NUCLEOTIDE SEQUENCE [LARGE SCALE GENOMIC DNA]</scope>
    <source>
        <strain evidence="2">JCM 16908</strain>
    </source>
</reference>
<dbReference type="Proteomes" id="UP001500888">
    <property type="component" value="Unassembled WGS sequence"/>
</dbReference>
<comment type="caution">
    <text evidence="1">The sequence shown here is derived from an EMBL/GenBank/DDBJ whole genome shotgun (WGS) entry which is preliminary data.</text>
</comment>
<accession>A0ABP7ITR7</accession>
<dbReference type="EMBL" id="BAAAZR010000020">
    <property type="protein sequence ID" value="GAA3826456.1"/>
    <property type="molecule type" value="Genomic_DNA"/>
</dbReference>
<evidence type="ECO:0000313" key="1">
    <source>
        <dbReference type="EMBL" id="GAA3826456.1"/>
    </source>
</evidence>
<evidence type="ECO:0000313" key="2">
    <source>
        <dbReference type="Proteomes" id="UP001500888"/>
    </source>
</evidence>
<name>A0ABP7ITR7_9ACTN</name>
<organism evidence="1 2">
    <name type="scientific">Sphaerisporangium flaviroseum</name>
    <dbReference type="NCBI Taxonomy" id="509199"/>
    <lineage>
        <taxon>Bacteria</taxon>
        <taxon>Bacillati</taxon>
        <taxon>Actinomycetota</taxon>
        <taxon>Actinomycetes</taxon>
        <taxon>Streptosporangiales</taxon>
        <taxon>Streptosporangiaceae</taxon>
        <taxon>Sphaerisporangium</taxon>
    </lineage>
</organism>
<keyword evidence="2" id="KW-1185">Reference proteome</keyword>
<sequence length="195" mass="20967">MSGATAADYAWFEEEFGDSLCVSGFCLTFVRDVSPEEALHRIGVTAEQAKDVHKIPAEHLVTAYAVIGGTVLLEEEGYAGTLVEVTRRLSAGTIMAAVYHDGNLDRQFLYSADGHLITGFAPDGPGARWGGDPDRLVVQMRQLGMPTAGSLRDDDHERADPLLTALALAERATGVRLTRDHLTGPALMGSAEHLY</sequence>